<dbReference type="PRINTS" id="PR00368">
    <property type="entry name" value="FADPNR"/>
</dbReference>
<proteinExistence type="inferred from homology"/>
<keyword evidence="5" id="KW-0560">Oxidoreductase</keyword>
<feature type="domain" description="FixC-like C-terminal" evidence="6">
    <location>
        <begin position="370"/>
        <end position="430"/>
    </location>
</feature>
<dbReference type="AlphaFoldDB" id="A0A1Z5HQ34"/>
<dbReference type="Gene3D" id="3.50.50.60">
    <property type="entry name" value="FAD/NAD(P)-binding domain"/>
    <property type="match status" value="1"/>
</dbReference>
<comment type="similarity">
    <text evidence="2">Belongs to the ETF-QO/FixC family.</text>
</comment>
<dbReference type="RefSeq" id="WP_088553147.1">
    <property type="nucleotide sequence ID" value="NZ_BDGJ01000023.1"/>
</dbReference>
<evidence type="ECO:0000259" key="6">
    <source>
        <dbReference type="Pfam" id="PF26311"/>
    </source>
</evidence>
<dbReference type="PANTHER" id="PTHR43624">
    <property type="entry name" value="ELECTRON TRANSFER FLAVOPROTEIN-QUINONE OXIDOREDUCTASE YDIS-RELATED"/>
    <property type="match status" value="1"/>
</dbReference>
<dbReference type="GO" id="GO:0016491">
    <property type="term" value="F:oxidoreductase activity"/>
    <property type="evidence" value="ECO:0007669"/>
    <property type="project" value="UniProtKB-KW"/>
</dbReference>
<comment type="caution">
    <text evidence="7">The sequence shown here is derived from an EMBL/GenBank/DDBJ whole genome shotgun (WGS) entry which is preliminary data.</text>
</comment>
<gene>
    <name evidence="7" type="ORF">KKC1_08030</name>
</gene>
<sequence length="432" mass="48228">MAEKFDVIVVGAGPSGMAAAYLLAKAGLNTIVIERGDYPGSKNVMGGVLYRYPTEEIIPGFWKEAPLERPVVEQRMWLLEQDSVVSLGYKSKVLGQEPYNSFTVLRAKFDRWFAQQGVEAGALLITETVVEDVLVEKGRVIGVRTGRDEGEVLADVVILAEGVNSILTQKLGLQKDGLSTREVAVAVKEIIALPKEKIEDRFNLEPGEGATIELYGAATQGMVGSGFIYTNKDSLSVGVGALLVDVVKKKITPNELLEQMKRHPAVRPLLEGGEIKEYMGHLIPEGGYRSIPRLYMDGLLVVGDAAMLVNGIHREGSNMAMMSGKFAAETVIEAKEKGDFSAQFFSRYQKKLADSFILKDLKKYENASLFFENNPHLFTLYPRFLNYIAHELTIVDNMPKKEKQRKIWQHITEQRGKWQIIRDLYRGWRVLG</sequence>
<dbReference type="SUPFAM" id="SSF51905">
    <property type="entry name" value="FAD/NAD(P)-binding domain"/>
    <property type="match status" value="1"/>
</dbReference>
<dbReference type="InterPro" id="IPR039651">
    <property type="entry name" value="FixC-like"/>
</dbReference>
<evidence type="ECO:0000256" key="5">
    <source>
        <dbReference type="ARBA" id="ARBA00023002"/>
    </source>
</evidence>
<dbReference type="OrthoDB" id="9806565at2"/>
<organism evidence="7 8">
    <name type="scientific">Calderihabitans maritimus</name>
    <dbReference type="NCBI Taxonomy" id="1246530"/>
    <lineage>
        <taxon>Bacteria</taxon>
        <taxon>Bacillati</taxon>
        <taxon>Bacillota</taxon>
        <taxon>Clostridia</taxon>
        <taxon>Neomoorellales</taxon>
        <taxon>Calderihabitantaceae</taxon>
        <taxon>Calderihabitans</taxon>
    </lineage>
</organism>
<dbReference type="EMBL" id="BDGJ01000023">
    <property type="protein sequence ID" value="GAW91642.1"/>
    <property type="molecule type" value="Genomic_DNA"/>
</dbReference>
<dbReference type="InterPro" id="IPR059103">
    <property type="entry name" value="FixC-like_C"/>
</dbReference>
<dbReference type="SUPFAM" id="SSF54373">
    <property type="entry name" value="FAD-linked reductases, C-terminal domain"/>
    <property type="match status" value="1"/>
</dbReference>
<dbReference type="Proteomes" id="UP000197032">
    <property type="component" value="Unassembled WGS sequence"/>
</dbReference>
<dbReference type="Pfam" id="PF12831">
    <property type="entry name" value="FAD_oxidored"/>
    <property type="match status" value="1"/>
</dbReference>
<evidence type="ECO:0000313" key="7">
    <source>
        <dbReference type="EMBL" id="GAW91642.1"/>
    </source>
</evidence>
<keyword evidence="3" id="KW-0285">Flavoprotein</keyword>
<protein>
    <submittedName>
        <fullName evidence="7">Dehydrogenases</fullName>
    </submittedName>
</protein>
<dbReference type="Pfam" id="PF26311">
    <property type="entry name" value="ETF-QO_FixC_C"/>
    <property type="match status" value="1"/>
</dbReference>
<dbReference type="PANTHER" id="PTHR43624:SF2">
    <property type="entry name" value="ELECTRON TRANSFER FLAVOPROTEIN-QUINONE OXIDOREDUCTASE YDIS-RELATED"/>
    <property type="match status" value="1"/>
</dbReference>
<accession>A0A1Z5HQ34</accession>
<keyword evidence="8" id="KW-1185">Reference proteome</keyword>
<dbReference type="PRINTS" id="PR00411">
    <property type="entry name" value="PNDRDTASEI"/>
</dbReference>
<reference evidence="8" key="1">
    <citation type="journal article" date="2017" name="Appl. Environ. Microbiol.">
        <title>Genomic analysis of Calderihabitans maritimus KKC1, a thermophilic hydrogenogenic carboxydotrophic bacterium isolated from marine sediment.</title>
        <authorList>
            <person name="Omae K."/>
            <person name="Yoneda Y."/>
            <person name="Fukuyama Y."/>
            <person name="Yoshida T."/>
            <person name="Sako Y."/>
        </authorList>
    </citation>
    <scope>NUCLEOTIDE SEQUENCE [LARGE SCALE GENOMIC DNA]</scope>
    <source>
        <strain evidence="8">KKC1</strain>
    </source>
</reference>
<evidence type="ECO:0000256" key="2">
    <source>
        <dbReference type="ARBA" id="ARBA00006796"/>
    </source>
</evidence>
<evidence type="ECO:0000256" key="1">
    <source>
        <dbReference type="ARBA" id="ARBA00001974"/>
    </source>
</evidence>
<keyword evidence="4" id="KW-0274">FAD</keyword>
<evidence type="ECO:0000256" key="4">
    <source>
        <dbReference type="ARBA" id="ARBA00022827"/>
    </source>
</evidence>
<evidence type="ECO:0000256" key="3">
    <source>
        <dbReference type="ARBA" id="ARBA00022630"/>
    </source>
</evidence>
<evidence type="ECO:0000313" key="8">
    <source>
        <dbReference type="Proteomes" id="UP000197032"/>
    </source>
</evidence>
<dbReference type="InterPro" id="IPR036188">
    <property type="entry name" value="FAD/NAD-bd_sf"/>
</dbReference>
<comment type="cofactor">
    <cofactor evidence="1">
        <name>FAD</name>
        <dbReference type="ChEBI" id="CHEBI:57692"/>
    </cofactor>
</comment>
<name>A0A1Z5HQ34_9FIRM</name>